<gene>
    <name evidence="3" type="ORF">BC781_109121</name>
</gene>
<dbReference type="PANTHER" id="PTHR47505">
    <property type="entry name" value="DNA UTILIZATION PROTEIN YHGH"/>
    <property type="match status" value="1"/>
</dbReference>
<dbReference type="InterPro" id="IPR000836">
    <property type="entry name" value="PRTase_dom"/>
</dbReference>
<evidence type="ECO:0000256" key="1">
    <source>
        <dbReference type="ARBA" id="ARBA00008007"/>
    </source>
</evidence>
<dbReference type="InterPro" id="IPR051910">
    <property type="entry name" value="ComF/GntX_DNA_util-trans"/>
</dbReference>
<proteinExistence type="inferred from homology"/>
<feature type="domain" description="Phosphoribosyltransferase" evidence="2">
    <location>
        <begin position="134"/>
        <end position="221"/>
    </location>
</feature>
<protein>
    <submittedName>
        <fullName evidence="3">ComF family protein</fullName>
    </submittedName>
</protein>
<evidence type="ECO:0000313" key="3">
    <source>
        <dbReference type="EMBL" id="PWJ36105.1"/>
    </source>
</evidence>
<dbReference type="CDD" id="cd06223">
    <property type="entry name" value="PRTases_typeI"/>
    <property type="match status" value="1"/>
</dbReference>
<reference evidence="3 4" key="1">
    <citation type="submission" date="2018-03" db="EMBL/GenBank/DDBJ databases">
        <title>Genomic Encyclopedia of Archaeal and Bacterial Type Strains, Phase II (KMG-II): from individual species to whole genera.</title>
        <authorList>
            <person name="Goeker M."/>
        </authorList>
    </citation>
    <scope>NUCLEOTIDE SEQUENCE [LARGE SCALE GENOMIC DNA]</scope>
    <source>
        <strain evidence="3 4">DSM 28229</strain>
    </source>
</reference>
<dbReference type="AlphaFoldDB" id="A0A315Z1C2"/>
<sequence length="225" mass="25606">MKLLHFFYDLLDTAFPQKCVGCKQVLHKKENILCLKCYSEVPYIDKKGNNALNIEWADKLEVNGFWACMYFNKGGLVQMLIHALKYRGEEKVGQFIGKRLSKLISNQEHQIDIVTSVPLHSQRLKKRGFNQADLFAQTLASELNISFHPILKRVKNTKTQTQMSRLERAENVQDAFALISQNKFEGKHVLVVDDVLTTGATMQSCVKLLDKNGMKVSVAVMAMAR</sequence>
<accession>A0A315Z1C2</accession>
<dbReference type="InterPro" id="IPR029057">
    <property type="entry name" value="PRTase-like"/>
</dbReference>
<name>A0A315Z1C2_SEDFL</name>
<evidence type="ECO:0000313" key="4">
    <source>
        <dbReference type="Proteomes" id="UP000245535"/>
    </source>
</evidence>
<organism evidence="3 4">
    <name type="scientific">Sediminitomix flava</name>
    <dbReference type="NCBI Taxonomy" id="379075"/>
    <lineage>
        <taxon>Bacteria</taxon>
        <taxon>Pseudomonadati</taxon>
        <taxon>Bacteroidota</taxon>
        <taxon>Cytophagia</taxon>
        <taxon>Cytophagales</taxon>
        <taxon>Flammeovirgaceae</taxon>
        <taxon>Sediminitomix</taxon>
    </lineage>
</organism>
<evidence type="ECO:0000259" key="2">
    <source>
        <dbReference type="Pfam" id="PF00156"/>
    </source>
</evidence>
<keyword evidence="4" id="KW-1185">Reference proteome</keyword>
<dbReference type="EMBL" id="QGDO01000009">
    <property type="protein sequence ID" value="PWJ36105.1"/>
    <property type="molecule type" value="Genomic_DNA"/>
</dbReference>
<dbReference type="RefSeq" id="WP_109622529.1">
    <property type="nucleotide sequence ID" value="NZ_QGDO01000009.1"/>
</dbReference>
<dbReference type="Pfam" id="PF00156">
    <property type="entry name" value="Pribosyltran"/>
    <property type="match status" value="1"/>
</dbReference>
<dbReference type="OrthoDB" id="9779910at2"/>
<comment type="caution">
    <text evidence="3">The sequence shown here is derived from an EMBL/GenBank/DDBJ whole genome shotgun (WGS) entry which is preliminary data.</text>
</comment>
<dbReference type="Proteomes" id="UP000245535">
    <property type="component" value="Unassembled WGS sequence"/>
</dbReference>
<comment type="similarity">
    <text evidence="1">Belongs to the ComF/GntX family.</text>
</comment>
<dbReference type="PANTHER" id="PTHR47505:SF1">
    <property type="entry name" value="DNA UTILIZATION PROTEIN YHGH"/>
    <property type="match status" value="1"/>
</dbReference>
<dbReference type="SUPFAM" id="SSF53271">
    <property type="entry name" value="PRTase-like"/>
    <property type="match status" value="1"/>
</dbReference>
<dbReference type="Gene3D" id="3.40.50.2020">
    <property type="match status" value="1"/>
</dbReference>